<feature type="domain" description="Rit1 N-terminal" evidence="3">
    <location>
        <begin position="15"/>
        <end position="284"/>
    </location>
</feature>
<dbReference type="Proteomes" id="UP001362999">
    <property type="component" value="Unassembled WGS sequence"/>
</dbReference>
<accession>A0AAW0E0K4</accession>
<evidence type="ECO:0000259" key="3">
    <source>
        <dbReference type="Pfam" id="PF17184"/>
    </source>
</evidence>
<organism evidence="4 5">
    <name type="scientific">Favolaschia claudopus</name>
    <dbReference type="NCBI Taxonomy" id="2862362"/>
    <lineage>
        <taxon>Eukaryota</taxon>
        <taxon>Fungi</taxon>
        <taxon>Dikarya</taxon>
        <taxon>Basidiomycota</taxon>
        <taxon>Agaricomycotina</taxon>
        <taxon>Agaricomycetes</taxon>
        <taxon>Agaricomycetidae</taxon>
        <taxon>Agaricales</taxon>
        <taxon>Marasmiineae</taxon>
        <taxon>Mycenaceae</taxon>
        <taxon>Favolaschia</taxon>
    </lineage>
</organism>
<dbReference type="GO" id="GO:0005737">
    <property type="term" value="C:cytoplasm"/>
    <property type="evidence" value="ECO:0007669"/>
    <property type="project" value="TreeGrafter"/>
</dbReference>
<keyword evidence="4" id="KW-0808">Transferase</keyword>
<dbReference type="PANTHER" id="PTHR31811:SF0">
    <property type="entry name" value="TRNA A64-2'-O-RIBOSYLPHOSPHATE TRANSFERASE"/>
    <property type="match status" value="1"/>
</dbReference>
<sequence length="489" mass="53354">MFNAHREQNEALAFLRKESLDVFNRIHSIAQDILFVNQVHAAYPDIPILPNLRCGAWYTDPAIATDCPAYFKSTDGHFSNWSFNLRRPNLHLLPLVAANDGAGMVIVDSTRAGKRLPDALSKTVPIWCAVVNRAILRRFPSKNAASAGLGNEWDTALYTPPGAVSAQEHAQIAARIDKWADALAASSYSLPDLPHPLRPMWLTPASGALPVPPPGYIPVICVSASRVAADGAQRREGGFAYIQGSGDDHELWGEGLTPTLFWRHRQTLLEADRAELPGMVARLVAHDADAVVRLQDSSKRAPTPITRVRSRILVGAVSDLPGNWQQDTAYIVVTGLATRDVVIPTGSLAVLQIEAWAGKKGQFQFLQDILPRAIDFARAQLKAGRRVCAACDTGTDFSVGVALAAMQLFFDDEGELCETDATNTNLNKDSIRTRLEWIIASHPAANPSRTTLKRVNEYLLSARELRARPARPFPSQNSANPPSTSQSPT</sequence>
<reference evidence="4 5" key="1">
    <citation type="journal article" date="2024" name="J Genomics">
        <title>Draft genome sequencing and assembly of Favolaschia claudopus CIRM-BRFM 2984 isolated from oak limbs.</title>
        <authorList>
            <person name="Navarro D."/>
            <person name="Drula E."/>
            <person name="Chaduli D."/>
            <person name="Cazenave R."/>
            <person name="Ahrendt S."/>
            <person name="Wang J."/>
            <person name="Lipzen A."/>
            <person name="Daum C."/>
            <person name="Barry K."/>
            <person name="Grigoriev I.V."/>
            <person name="Favel A."/>
            <person name="Rosso M.N."/>
            <person name="Martin F."/>
        </authorList>
    </citation>
    <scope>NUCLEOTIDE SEQUENCE [LARGE SCALE GENOMIC DNA]</scope>
    <source>
        <strain evidence="4 5">CIRM-BRFM 2984</strain>
    </source>
</reference>
<dbReference type="GO" id="GO:0043399">
    <property type="term" value="F:tRNA adenosine(64)-2'-O-ribosylphosphate transferase activity"/>
    <property type="evidence" value="ECO:0007669"/>
    <property type="project" value="InterPro"/>
</dbReference>
<feature type="region of interest" description="Disordered" evidence="1">
    <location>
        <begin position="467"/>
        <end position="489"/>
    </location>
</feature>
<dbReference type="EMBL" id="JAWWNJ010000004">
    <property type="protein sequence ID" value="KAK7057702.1"/>
    <property type="molecule type" value="Genomic_DNA"/>
</dbReference>
<gene>
    <name evidence="4" type="ORF">R3P38DRAFT_3252780</name>
</gene>
<protein>
    <submittedName>
        <fullName evidence="4">Initiator tRNA phosphoribosyl transferase</fullName>
    </submittedName>
</protein>
<dbReference type="InterPro" id="IPR033449">
    <property type="entry name" value="Rit1_N"/>
</dbReference>
<keyword evidence="5" id="KW-1185">Reference proteome</keyword>
<evidence type="ECO:0000313" key="5">
    <source>
        <dbReference type="Proteomes" id="UP001362999"/>
    </source>
</evidence>
<dbReference type="InterPro" id="IPR007306">
    <property type="entry name" value="Rit1"/>
</dbReference>
<dbReference type="PANTHER" id="PTHR31811">
    <property type="entry name" value="TRNA A64-2'-O-RIBOSYLPHOSPHATE TRANSFERASE"/>
    <property type="match status" value="1"/>
</dbReference>
<dbReference type="GO" id="GO:0019988">
    <property type="term" value="P:charged-tRNA amino acid modification"/>
    <property type="evidence" value="ECO:0007669"/>
    <property type="project" value="InterPro"/>
</dbReference>
<evidence type="ECO:0000313" key="4">
    <source>
        <dbReference type="EMBL" id="KAK7057702.1"/>
    </source>
</evidence>
<feature type="domain" description="Rit1 DUSP-like" evidence="2">
    <location>
        <begin position="351"/>
        <end position="459"/>
    </location>
</feature>
<dbReference type="Pfam" id="PF04179">
    <property type="entry name" value="Init_tRNA_PT"/>
    <property type="match status" value="1"/>
</dbReference>
<evidence type="ECO:0000256" key="1">
    <source>
        <dbReference type="SAM" id="MobiDB-lite"/>
    </source>
</evidence>
<comment type="caution">
    <text evidence="4">The sequence shown here is derived from an EMBL/GenBank/DDBJ whole genome shotgun (WGS) entry which is preliminary data.</text>
</comment>
<dbReference type="AlphaFoldDB" id="A0AAW0E0K4"/>
<name>A0AAW0E0K4_9AGAR</name>
<dbReference type="Pfam" id="PF17184">
    <property type="entry name" value="Rit1_C"/>
    <property type="match status" value="1"/>
</dbReference>
<feature type="compositionally biased region" description="Polar residues" evidence="1">
    <location>
        <begin position="474"/>
        <end position="489"/>
    </location>
</feature>
<proteinExistence type="predicted"/>
<evidence type="ECO:0000259" key="2">
    <source>
        <dbReference type="Pfam" id="PF04179"/>
    </source>
</evidence>
<dbReference type="PIRSF" id="PIRSF007747">
    <property type="entry name" value="Ribosyl_Ptfrase"/>
    <property type="match status" value="1"/>
</dbReference>
<dbReference type="InterPro" id="IPR033421">
    <property type="entry name" value="Rit1_DUSP-like"/>
</dbReference>